<accession>A0ABX0QBU0</accession>
<protein>
    <recommendedName>
        <fullName evidence="3">Phage portal protein</fullName>
    </recommendedName>
</protein>
<dbReference type="RefSeq" id="WP_166691000.1">
    <property type="nucleotide sequence ID" value="NZ_WAEL01000001.1"/>
</dbReference>
<evidence type="ECO:0000313" key="1">
    <source>
        <dbReference type="EMBL" id="NID09368.1"/>
    </source>
</evidence>
<proteinExistence type="predicted"/>
<gene>
    <name evidence="1" type="ORF">F7231_04235</name>
</gene>
<dbReference type="Proteomes" id="UP000606008">
    <property type="component" value="Unassembled WGS sequence"/>
</dbReference>
<dbReference type="EMBL" id="WAEL01000001">
    <property type="protein sequence ID" value="NID09368.1"/>
    <property type="molecule type" value="Genomic_DNA"/>
</dbReference>
<comment type="caution">
    <text evidence="1">The sequence shown here is derived from an EMBL/GenBank/DDBJ whole genome shotgun (WGS) entry which is preliminary data.</text>
</comment>
<sequence length="653" mass="73387">MLDYTRDILPYLEGTGPRHAYYEASKAHRDRIRQVFRRSYPVYLDLNRPKESTASKNYRKVVYKNPFRSLRSRYIDTLGYIPQADDFAVVFPAQEETQTDTLENYCSSGFSADGTLDEWFWRRVRPLYVHDPNAVLLVLPLQQPGSDMERVAPTAVLIPCDGVWQHKKGRFAVLELPQRKDEPKRLAFVDHDSYAIATLVAKEINPATSLPTYSWAVTGIGINEEGQPIWRPALHGCPKMPAMKLGKLQEEEAEKINAKGAYESVSASNTAGIDPDEEYYESSLSPALAHIETAQQIESDLAVERNLHVSSQEWRYTTKGCPDEKKGGDDQCIGGTKVIRDANGDLKDVIVCPTCKGHSNNLSMSGTEIIGVTPPSATSFADESRPSNLPIPPGGFIPRNIDALNAFVKEYERVKAEAYAVIDMQFLETTPTTASGTSKRYDREELYRKLNTEAAHLCTIERFAFSWVGYQRFGASVTLPVVIEPIRFSLENAELTREELVEAVDKSFDSNLRKPLEKKLISYQSGEDSNYYRRYELREQLDPYPGVNNEEKLFILSAQRITLEAGSEALQLTTEEVWLSILFDGLLNEQLRTMGEAFWSLKLDVQYTKLLEAARKRVGKIAGPVLDPVTGKPMVGGMTLTPLVDVKNADQLS</sequence>
<reference evidence="2" key="2">
    <citation type="submission" date="2023-07" db="EMBL/GenBank/DDBJ databases">
        <authorList>
            <person name="Jung D.-H."/>
        </authorList>
    </citation>
    <scope>NUCLEOTIDE SEQUENCE [LARGE SCALE GENOMIC DNA]</scope>
    <source>
        <strain evidence="2">JA-25</strain>
    </source>
</reference>
<evidence type="ECO:0000313" key="2">
    <source>
        <dbReference type="Proteomes" id="UP000606008"/>
    </source>
</evidence>
<organism evidence="1 2">
    <name type="scientific">Fibrivirga algicola</name>
    <dbReference type="NCBI Taxonomy" id="2950420"/>
    <lineage>
        <taxon>Bacteria</taxon>
        <taxon>Pseudomonadati</taxon>
        <taxon>Bacteroidota</taxon>
        <taxon>Cytophagia</taxon>
        <taxon>Cytophagales</taxon>
        <taxon>Spirosomataceae</taxon>
        <taxon>Fibrivirga</taxon>
    </lineage>
</organism>
<evidence type="ECO:0008006" key="3">
    <source>
        <dbReference type="Google" id="ProtNLM"/>
    </source>
</evidence>
<keyword evidence="2" id="KW-1185">Reference proteome</keyword>
<name>A0ABX0QBU0_9BACT</name>
<reference evidence="2" key="1">
    <citation type="submission" date="2019-09" db="EMBL/GenBank/DDBJ databases">
        <authorList>
            <person name="Jung D.-H."/>
        </authorList>
    </citation>
    <scope>NUCLEOTIDE SEQUENCE [LARGE SCALE GENOMIC DNA]</scope>
    <source>
        <strain evidence="2">JA-25</strain>
    </source>
</reference>